<dbReference type="RefSeq" id="WP_406582418.1">
    <property type="nucleotide sequence ID" value="NZ_JBJHQH010000018.1"/>
</dbReference>
<gene>
    <name evidence="1" type="ORF">ACJEBI_20885</name>
</gene>
<sequence length="115" mass="13308">MDTFSHIVIGLGIGALAQIDPVVSENQTLSNSRMDQSISDFLACTTYAYPFVDVRKDGYFIYWKDLRFRTKKFFPYLAIQFISSDFKRKNSYIGKVISLKHYKKVIRSLANSSFK</sequence>
<proteinExistence type="predicted"/>
<accession>A0ABW8RK65</accession>
<comment type="caution">
    <text evidence="1">The sequence shown here is derived from an EMBL/GenBank/DDBJ whole genome shotgun (WGS) entry which is preliminary data.</text>
</comment>
<dbReference type="Proteomes" id="UP001623041">
    <property type="component" value="Unassembled WGS sequence"/>
</dbReference>
<organism evidence="1 2">
    <name type="scientific">Bacillus salipaludis</name>
    <dbReference type="NCBI Taxonomy" id="2547811"/>
    <lineage>
        <taxon>Bacteria</taxon>
        <taxon>Bacillati</taxon>
        <taxon>Bacillota</taxon>
        <taxon>Bacilli</taxon>
        <taxon>Bacillales</taxon>
        <taxon>Bacillaceae</taxon>
        <taxon>Bacillus</taxon>
    </lineage>
</organism>
<keyword evidence="2" id="KW-1185">Reference proteome</keyword>
<protein>
    <submittedName>
        <fullName evidence="1">Uncharacterized protein</fullName>
    </submittedName>
</protein>
<dbReference type="EMBL" id="JBJHQH010000018">
    <property type="protein sequence ID" value="MFK9093920.1"/>
    <property type="molecule type" value="Genomic_DNA"/>
</dbReference>
<name>A0ABW8RK65_9BACI</name>
<evidence type="ECO:0000313" key="2">
    <source>
        <dbReference type="Proteomes" id="UP001623041"/>
    </source>
</evidence>
<evidence type="ECO:0000313" key="1">
    <source>
        <dbReference type="EMBL" id="MFK9093920.1"/>
    </source>
</evidence>
<reference evidence="1 2" key="1">
    <citation type="submission" date="2024-11" db="EMBL/GenBank/DDBJ databases">
        <authorList>
            <person name="Lucas J.A."/>
        </authorList>
    </citation>
    <scope>NUCLEOTIDE SEQUENCE [LARGE SCALE GENOMIC DNA]</scope>
    <source>
        <strain evidence="1 2">Z 5.4</strain>
    </source>
</reference>